<evidence type="ECO:0000313" key="3">
    <source>
        <dbReference type="Proteomes" id="UP000325081"/>
    </source>
</evidence>
<dbReference type="AlphaFoldDB" id="A0A5A7RBJ5"/>
<reference evidence="3" key="1">
    <citation type="journal article" date="2019" name="Curr. Biol.">
        <title>Genome Sequence of Striga asiatica Provides Insight into the Evolution of Plant Parasitism.</title>
        <authorList>
            <person name="Yoshida S."/>
            <person name="Kim S."/>
            <person name="Wafula E.K."/>
            <person name="Tanskanen J."/>
            <person name="Kim Y.M."/>
            <person name="Honaas L."/>
            <person name="Yang Z."/>
            <person name="Spallek T."/>
            <person name="Conn C.E."/>
            <person name="Ichihashi Y."/>
            <person name="Cheong K."/>
            <person name="Cui S."/>
            <person name="Der J.P."/>
            <person name="Gundlach H."/>
            <person name="Jiao Y."/>
            <person name="Hori C."/>
            <person name="Ishida J.K."/>
            <person name="Kasahara H."/>
            <person name="Kiba T."/>
            <person name="Kim M.S."/>
            <person name="Koo N."/>
            <person name="Laohavisit A."/>
            <person name="Lee Y.H."/>
            <person name="Lumba S."/>
            <person name="McCourt P."/>
            <person name="Mortimer J.C."/>
            <person name="Mutuku J.M."/>
            <person name="Nomura T."/>
            <person name="Sasaki-Sekimoto Y."/>
            <person name="Seto Y."/>
            <person name="Wang Y."/>
            <person name="Wakatake T."/>
            <person name="Sakakibara H."/>
            <person name="Demura T."/>
            <person name="Yamaguchi S."/>
            <person name="Yoneyama K."/>
            <person name="Manabe R.I."/>
            <person name="Nelson D.C."/>
            <person name="Schulman A.H."/>
            <person name="Timko M.P."/>
            <person name="dePamphilis C.W."/>
            <person name="Choi D."/>
            <person name="Shirasu K."/>
        </authorList>
    </citation>
    <scope>NUCLEOTIDE SEQUENCE [LARGE SCALE GENOMIC DNA]</scope>
    <source>
        <strain evidence="3">cv. UVA1</strain>
    </source>
</reference>
<keyword evidence="3" id="KW-1185">Reference proteome</keyword>
<dbReference type="OrthoDB" id="162989at2759"/>
<protein>
    <submittedName>
        <fullName evidence="2">Chalcone-flavanone isomerase family protein</fullName>
    </submittedName>
</protein>
<proteinExistence type="predicted"/>
<keyword evidence="2" id="KW-0413">Isomerase</keyword>
<name>A0A5A7RBJ5_STRAF</name>
<gene>
    <name evidence="2" type="ORF">STAS_32259</name>
</gene>
<dbReference type="PANTHER" id="PTHR47512:SF3">
    <property type="entry name" value="CHALCONE-FLAVONONE ISOMERASE FAMILY PROTEIN"/>
    <property type="match status" value="1"/>
</dbReference>
<dbReference type="EMBL" id="BKCP01011403">
    <property type="protein sequence ID" value="GER54646.1"/>
    <property type="molecule type" value="Genomic_DNA"/>
</dbReference>
<feature type="compositionally biased region" description="Basic and acidic residues" evidence="1">
    <location>
        <begin position="34"/>
        <end position="43"/>
    </location>
</feature>
<accession>A0A5A7RBJ5</accession>
<sequence length="310" mass="34461">METPSSTTRRVTRSQTMAAAAAATSGTTNLLLSRKTEEPEKAGAKLKQQQDRYALIDITNDSPIVGLAMGSLRTPSSAISKKKTARTPGSGEALLRGQVKTLLQKVEEEAELFHSRHLFSSPINLAAPTPANTPQLPNLDEIVVVPQMAVMSEEKKEEERVIEAEDVVITRSLLLDFSEKSPESTEGDYDAASVWSIEANASSNRDKDEFEDECYECVECEEEEDDGYGEKNDDELDELCEELSKVRMDEYDGGLRFSGKHIRFVYDDGDEIKREEQVFGCDEFSGVLRLKGLPTPKGKHIWFPDESEGK</sequence>
<feature type="compositionally biased region" description="Low complexity" evidence="1">
    <location>
        <begin position="1"/>
        <end position="23"/>
    </location>
</feature>
<evidence type="ECO:0000313" key="2">
    <source>
        <dbReference type="EMBL" id="GER54646.1"/>
    </source>
</evidence>
<dbReference type="Proteomes" id="UP000325081">
    <property type="component" value="Unassembled WGS sequence"/>
</dbReference>
<dbReference type="PANTHER" id="PTHR47512">
    <property type="entry name" value="EXPRESSED PROTEIN"/>
    <property type="match status" value="1"/>
</dbReference>
<dbReference type="GO" id="GO:0016853">
    <property type="term" value="F:isomerase activity"/>
    <property type="evidence" value="ECO:0007669"/>
    <property type="project" value="UniProtKB-KW"/>
</dbReference>
<organism evidence="2 3">
    <name type="scientific">Striga asiatica</name>
    <name type="common">Asiatic witchweed</name>
    <name type="synonym">Buchnera asiatica</name>
    <dbReference type="NCBI Taxonomy" id="4170"/>
    <lineage>
        <taxon>Eukaryota</taxon>
        <taxon>Viridiplantae</taxon>
        <taxon>Streptophyta</taxon>
        <taxon>Embryophyta</taxon>
        <taxon>Tracheophyta</taxon>
        <taxon>Spermatophyta</taxon>
        <taxon>Magnoliopsida</taxon>
        <taxon>eudicotyledons</taxon>
        <taxon>Gunneridae</taxon>
        <taxon>Pentapetalae</taxon>
        <taxon>asterids</taxon>
        <taxon>lamiids</taxon>
        <taxon>Lamiales</taxon>
        <taxon>Orobanchaceae</taxon>
        <taxon>Buchnereae</taxon>
        <taxon>Striga</taxon>
    </lineage>
</organism>
<comment type="caution">
    <text evidence="2">The sequence shown here is derived from an EMBL/GenBank/DDBJ whole genome shotgun (WGS) entry which is preliminary data.</text>
</comment>
<evidence type="ECO:0000256" key="1">
    <source>
        <dbReference type="SAM" id="MobiDB-lite"/>
    </source>
</evidence>
<feature type="region of interest" description="Disordered" evidence="1">
    <location>
        <begin position="1"/>
        <end position="46"/>
    </location>
</feature>